<dbReference type="GeneID" id="64593737"/>
<accession>A0A9P7ATY7</accession>
<sequence length="329" mass="36999">MASLSKEQLKEAQNTADFVKKKAPGMMKDLANKLWKQAGIRIFILSAWKTEEGEVRINVYKGLQAQWNAYAGEEFNVDLNNDDNNNEWEVKKSRKKGGKKDNYPLEVDSYGLPVIPDIEDLSLENSRMSSSSDEAQGILRQAWLLTVFRCVNNDKTMKEPVDTISGDNSDTRPRVPVKKSTRKPCRRVRQESSGEDECDDDDEGEKDKEHKEEDEKGNEEHIVCSPPSKSKPSKKQDRASTVQSELQQEDPRPPVKNSMLVASPLLKSKSTKKWSEDNTGTSSAQSTGNHLGDTVLPSHHVSKNRAFGPTSGVHTTYPSKGHWQENQRT</sequence>
<comment type="caution">
    <text evidence="2">The sequence shown here is derived from an EMBL/GenBank/DDBJ whole genome shotgun (WGS) entry which is preliminary data.</text>
</comment>
<keyword evidence="3" id="KW-1185">Reference proteome</keyword>
<feature type="compositionally biased region" description="Basic residues" evidence="1">
    <location>
        <begin position="175"/>
        <end position="187"/>
    </location>
</feature>
<organism evidence="2 3">
    <name type="scientific">Suillus plorans</name>
    <dbReference type="NCBI Taxonomy" id="116603"/>
    <lineage>
        <taxon>Eukaryota</taxon>
        <taxon>Fungi</taxon>
        <taxon>Dikarya</taxon>
        <taxon>Basidiomycota</taxon>
        <taxon>Agaricomycotina</taxon>
        <taxon>Agaricomycetes</taxon>
        <taxon>Agaricomycetidae</taxon>
        <taxon>Boletales</taxon>
        <taxon>Suillineae</taxon>
        <taxon>Suillaceae</taxon>
        <taxon>Suillus</taxon>
    </lineage>
</organism>
<feature type="compositionally biased region" description="Polar residues" evidence="1">
    <location>
        <begin position="312"/>
        <end position="321"/>
    </location>
</feature>
<evidence type="ECO:0000313" key="2">
    <source>
        <dbReference type="EMBL" id="KAG1796732.1"/>
    </source>
</evidence>
<feature type="compositionally biased region" description="Acidic residues" evidence="1">
    <location>
        <begin position="193"/>
        <end position="204"/>
    </location>
</feature>
<feature type="compositionally biased region" description="Polar residues" evidence="1">
    <location>
        <begin position="277"/>
        <end position="289"/>
    </location>
</feature>
<evidence type="ECO:0000313" key="3">
    <source>
        <dbReference type="Proteomes" id="UP000719766"/>
    </source>
</evidence>
<evidence type="ECO:0000256" key="1">
    <source>
        <dbReference type="SAM" id="MobiDB-lite"/>
    </source>
</evidence>
<proteinExistence type="predicted"/>
<feature type="region of interest" description="Disordered" evidence="1">
    <location>
        <begin position="158"/>
        <end position="329"/>
    </location>
</feature>
<dbReference type="OrthoDB" id="3231544at2759"/>
<reference evidence="2" key="1">
    <citation type="journal article" date="2020" name="New Phytol.">
        <title>Comparative genomics reveals dynamic genome evolution in host specialist ectomycorrhizal fungi.</title>
        <authorList>
            <person name="Lofgren L.A."/>
            <person name="Nguyen N.H."/>
            <person name="Vilgalys R."/>
            <person name="Ruytinx J."/>
            <person name="Liao H.L."/>
            <person name="Branco S."/>
            <person name="Kuo A."/>
            <person name="LaButti K."/>
            <person name="Lipzen A."/>
            <person name="Andreopoulos W."/>
            <person name="Pangilinan J."/>
            <person name="Riley R."/>
            <person name="Hundley H."/>
            <person name="Na H."/>
            <person name="Barry K."/>
            <person name="Grigoriev I.V."/>
            <person name="Stajich J.E."/>
            <person name="Kennedy P.G."/>
        </authorList>
    </citation>
    <scope>NUCLEOTIDE SEQUENCE</scope>
    <source>
        <strain evidence="2">S12</strain>
    </source>
</reference>
<dbReference type="RefSeq" id="XP_041162089.1">
    <property type="nucleotide sequence ID" value="XM_041299973.1"/>
</dbReference>
<name>A0A9P7ATY7_9AGAM</name>
<gene>
    <name evidence="2" type="ORF">HD556DRAFT_1306913</name>
</gene>
<dbReference type="EMBL" id="JABBWE010000018">
    <property type="protein sequence ID" value="KAG1796732.1"/>
    <property type="molecule type" value="Genomic_DNA"/>
</dbReference>
<protein>
    <submittedName>
        <fullName evidence="2">Uncharacterized protein</fullName>
    </submittedName>
</protein>
<dbReference type="AlphaFoldDB" id="A0A9P7ATY7"/>
<feature type="compositionally biased region" description="Basic and acidic residues" evidence="1">
    <location>
        <begin position="205"/>
        <end position="222"/>
    </location>
</feature>
<dbReference type="Proteomes" id="UP000719766">
    <property type="component" value="Unassembled WGS sequence"/>
</dbReference>